<dbReference type="OrthoDB" id="1896681at2759"/>
<dbReference type="GO" id="GO:0009451">
    <property type="term" value="P:RNA modification"/>
    <property type="evidence" value="ECO:0007669"/>
    <property type="project" value="InterPro"/>
</dbReference>
<name>A0A8T2RDG8_CERRI</name>
<evidence type="ECO:0000256" key="1">
    <source>
        <dbReference type="ARBA" id="ARBA00022737"/>
    </source>
</evidence>
<dbReference type="Proteomes" id="UP000825935">
    <property type="component" value="Chromosome 28"/>
</dbReference>
<dbReference type="PROSITE" id="PS51375">
    <property type="entry name" value="PPR"/>
    <property type="match status" value="3"/>
</dbReference>
<feature type="repeat" description="PPR" evidence="2">
    <location>
        <begin position="214"/>
        <end position="248"/>
    </location>
</feature>
<dbReference type="NCBIfam" id="TIGR00756">
    <property type="entry name" value="PPR"/>
    <property type="match status" value="4"/>
</dbReference>
<dbReference type="InterPro" id="IPR011990">
    <property type="entry name" value="TPR-like_helical_dom_sf"/>
</dbReference>
<evidence type="ECO:0008006" key="5">
    <source>
        <dbReference type="Google" id="ProtNLM"/>
    </source>
</evidence>
<feature type="repeat" description="PPR" evidence="2">
    <location>
        <begin position="113"/>
        <end position="147"/>
    </location>
</feature>
<dbReference type="PANTHER" id="PTHR47926:SF533">
    <property type="entry name" value="DYW DOMAIN-CONTAINING PROTEIN"/>
    <property type="match status" value="1"/>
</dbReference>
<dbReference type="AlphaFoldDB" id="A0A8T2RDG8"/>
<reference evidence="3" key="1">
    <citation type="submission" date="2021-08" db="EMBL/GenBank/DDBJ databases">
        <title>WGS assembly of Ceratopteris richardii.</title>
        <authorList>
            <person name="Marchant D.B."/>
            <person name="Chen G."/>
            <person name="Jenkins J."/>
            <person name="Shu S."/>
            <person name="Leebens-Mack J."/>
            <person name="Grimwood J."/>
            <person name="Schmutz J."/>
            <person name="Soltis P."/>
            <person name="Soltis D."/>
            <person name="Chen Z.-H."/>
        </authorList>
    </citation>
    <scope>NUCLEOTIDE SEQUENCE</scope>
    <source>
        <strain evidence="3">Whitten #5841</strain>
        <tissue evidence="3">Leaf</tissue>
    </source>
</reference>
<protein>
    <recommendedName>
        <fullName evidence="5">Pentatricopeptide repeat-containing protein</fullName>
    </recommendedName>
</protein>
<proteinExistence type="predicted"/>
<accession>A0A8T2RDG8</accession>
<dbReference type="GO" id="GO:0003723">
    <property type="term" value="F:RNA binding"/>
    <property type="evidence" value="ECO:0007669"/>
    <property type="project" value="InterPro"/>
</dbReference>
<gene>
    <name evidence="3" type="ORF">KP509_28G037300</name>
</gene>
<evidence type="ECO:0000313" key="4">
    <source>
        <dbReference type="Proteomes" id="UP000825935"/>
    </source>
</evidence>
<dbReference type="FunFam" id="1.25.40.10:FF:000158">
    <property type="entry name" value="pentatricopeptide repeat-containing protein At2g33680"/>
    <property type="match status" value="1"/>
</dbReference>
<dbReference type="InterPro" id="IPR046960">
    <property type="entry name" value="PPR_At4g14850-like_plant"/>
</dbReference>
<keyword evidence="1" id="KW-0677">Repeat</keyword>
<organism evidence="3 4">
    <name type="scientific">Ceratopteris richardii</name>
    <name type="common">Triangle waterfern</name>
    <dbReference type="NCBI Taxonomy" id="49495"/>
    <lineage>
        <taxon>Eukaryota</taxon>
        <taxon>Viridiplantae</taxon>
        <taxon>Streptophyta</taxon>
        <taxon>Embryophyta</taxon>
        <taxon>Tracheophyta</taxon>
        <taxon>Polypodiopsida</taxon>
        <taxon>Polypodiidae</taxon>
        <taxon>Polypodiales</taxon>
        <taxon>Pteridineae</taxon>
        <taxon>Pteridaceae</taxon>
        <taxon>Parkerioideae</taxon>
        <taxon>Ceratopteris</taxon>
    </lineage>
</organism>
<sequence>MPITIDKLYSTGNRSKDLFVLASLLRRQGKAKILVNVQYIHAQIITFGHESDTYLCNCLIQGYGDCGAVKEAQACFNAFNSNTFSWTLVIKAFAANGFLTEAMALFRMNPYKDVVTWNSTIAFLVKSDRCREALALFYEMPQEGIEVNNITFLCVIDSCIKLNSIDDGQRVCSIIETSRFRQNLVVCSALIKMFSKWGFVDKAREIFHSLPTRDVVLYTTMISMYAKLEDLVESLYLFQQMLALDMKTDVVLYVSLLDMCTTLRALDEGKQIHFILEVDNLAQNVMLATALINFYGKNTRVDDAEAVFEHQRQRDVVFLNAMITAYEQNNHGEKALILFHKLYVWHINPSIATFLCVLDACSSLSVLEEGKLIHSAITFEGYEINFLIQFALLNMYSKSGSAEDANCLFSRILNPNLITWNAMIALLSHNGQSEEALCLLSQMEIEGVEPDDGTFVSLLTACSHSGDVDRSICMFYLINKHYDLLHTFGHFLSLFDGLNRAGLLEEAEALISNMPLEIVGVAWRALLGACIIHGDEERGIHAASNSVAFEPCKALPYVMMSNLFTVARMTGPALEHCEQLNTLPFN</sequence>
<dbReference type="EMBL" id="CM035433">
    <property type="protein sequence ID" value="KAH7293698.1"/>
    <property type="molecule type" value="Genomic_DNA"/>
</dbReference>
<dbReference type="InterPro" id="IPR002885">
    <property type="entry name" value="PPR_rpt"/>
</dbReference>
<dbReference type="Pfam" id="PF01535">
    <property type="entry name" value="PPR"/>
    <property type="match status" value="6"/>
</dbReference>
<dbReference type="PANTHER" id="PTHR47926">
    <property type="entry name" value="PENTATRICOPEPTIDE REPEAT-CONTAINING PROTEIN"/>
    <property type="match status" value="1"/>
</dbReference>
<dbReference type="OMA" id="VAFEPCK"/>
<dbReference type="Pfam" id="PF13041">
    <property type="entry name" value="PPR_2"/>
    <property type="match status" value="3"/>
</dbReference>
<dbReference type="GO" id="GO:0048731">
    <property type="term" value="P:system development"/>
    <property type="evidence" value="ECO:0007669"/>
    <property type="project" value="UniProtKB-ARBA"/>
</dbReference>
<evidence type="ECO:0000313" key="3">
    <source>
        <dbReference type="EMBL" id="KAH7293698.1"/>
    </source>
</evidence>
<keyword evidence="4" id="KW-1185">Reference proteome</keyword>
<evidence type="ECO:0000256" key="2">
    <source>
        <dbReference type="PROSITE-ProRule" id="PRU00708"/>
    </source>
</evidence>
<feature type="repeat" description="PPR" evidence="2">
    <location>
        <begin position="416"/>
        <end position="450"/>
    </location>
</feature>
<comment type="caution">
    <text evidence="3">The sequence shown here is derived from an EMBL/GenBank/DDBJ whole genome shotgun (WGS) entry which is preliminary data.</text>
</comment>
<dbReference type="Gene3D" id="1.25.40.10">
    <property type="entry name" value="Tetratricopeptide repeat domain"/>
    <property type="match status" value="4"/>
</dbReference>